<organism evidence="2">
    <name type="scientific">Hexamita inflata</name>
    <dbReference type="NCBI Taxonomy" id="28002"/>
    <lineage>
        <taxon>Eukaryota</taxon>
        <taxon>Metamonada</taxon>
        <taxon>Diplomonadida</taxon>
        <taxon>Hexamitidae</taxon>
        <taxon>Hexamitinae</taxon>
        <taxon>Hexamita</taxon>
    </lineage>
</organism>
<evidence type="ECO:0000313" key="4">
    <source>
        <dbReference type="EMBL" id="CAL5987806.1"/>
    </source>
</evidence>
<feature type="transmembrane region" description="Helical" evidence="1">
    <location>
        <begin position="6"/>
        <end position="36"/>
    </location>
</feature>
<comment type="caution">
    <text evidence="2">The sequence shown here is derived from an EMBL/GenBank/DDBJ whole genome shotgun (WGS) entry which is preliminary data.</text>
</comment>
<feature type="transmembrane region" description="Helical" evidence="1">
    <location>
        <begin position="114"/>
        <end position="135"/>
    </location>
</feature>
<gene>
    <name evidence="3" type="ORF">HINF_LOCUS10073</name>
    <name evidence="4" type="ORF">HINF_LOCUS10076</name>
    <name evidence="2" type="ORF">HINF_LOCUS11831</name>
    <name evidence="5" type="ORF">HINF_LOCUS79131</name>
</gene>
<accession>A0AA86NSU0</accession>
<sequence length="145" mass="17286">MRRCVRLGFFSCLLILLLLDWGLFLFLLLSVLWLCIVRRYFFDILRRFSFLTYFSLFLLVFRLDFGIACLLSDLLVVKLLFGLFELTHHCRRCIKLTLQFSLQFGDLLFERLNFLVIAFRVVDYFGLGGFVRFFLCGRILLVQLI</sequence>
<dbReference type="EMBL" id="CATOUU010000305">
    <property type="protein sequence ID" value="CAI9924186.1"/>
    <property type="molecule type" value="Genomic_DNA"/>
</dbReference>
<protein>
    <submittedName>
        <fullName evidence="3">Hypothetical_protein</fullName>
    </submittedName>
</protein>
<dbReference type="EMBL" id="CAXDID020000021">
    <property type="protein sequence ID" value="CAL5987800.1"/>
    <property type="molecule type" value="Genomic_DNA"/>
</dbReference>
<dbReference type="Proteomes" id="UP001642409">
    <property type="component" value="Unassembled WGS sequence"/>
</dbReference>
<dbReference type="EMBL" id="CAXDID020001047">
    <property type="protein sequence ID" value="CAL6116620.1"/>
    <property type="molecule type" value="Genomic_DNA"/>
</dbReference>
<feature type="transmembrane region" description="Helical" evidence="1">
    <location>
        <begin position="48"/>
        <end position="76"/>
    </location>
</feature>
<evidence type="ECO:0000256" key="1">
    <source>
        <dbReference type="SAM" id="Phobius"/>
    </source>
</evidence>
<proteinExistence type="predicted"/>
<reference evidence="3 6" key="2">
    <citation type="submission" date="2024-07" db="EMBL/GenBank/DDBJ databases">
        <authorList>
            <person name="Akdeniz Z."/>
        </authorList>
    </citation>
    <scope>NUCLEOTIDE SEQUENCE [LARGE SCALE GENOMIC DNA]</scope>
</reference>
<keyword evidence="1" id="KW-1133">Transmembrane helix</keyword>
<evidence type="ECO:0000313" key="5">
    <source>
        <dbReference type="EMBL" id="CAL6116620.1"/>
    </source>
</evidence>
<reference evidence="2" key="1">
    <citation type="submission" date="2023-06" db="EMBL/GenBank/DDBJ databases">
        <authorList>
            <person name="Kurt Z."/>
        </authorList>
    </citation>
    <scope>NUCLEOTIDE SEQUENCE</scope>
</reference>
<keyword evidence="1" id="KW-0812">Transmembrane</keyword>
<evidence type="ECO:0000313" key="6">
    <source>
        <dbReference type="Proteomes" id="UP001642409"/>
    </source>
</evidence>
<dbReference type="EMBL" id="CAXDID020000021">
    <property type="protein sequence ID" value="CAL5987806.1"/>
    <property type="molecule type" value="Genomic_DNA"/>
</dbReference>
<evidence type="ECO:0000313" key="2">
    <source>
        <dbReference type="EMBL" id="CAI9924186.1"/>
    </source>
</evidence>
<dbReference type="AlphaFoldDB" id="A0AA86NSU0"/>
<keyword evidence="6" id="KW-1185">Reference proteome</keyword>
<keyword evidence="1" id="KW-0472">Membrane</keyword>
<evidence type="ECO:0000313" key="3">
    <source>
        <dbReference type="EMBL" id="CAL5987800.1"/>
    </source>
</evidence>
<name>A0AA86NSU0_9EUKA</name>